<dbReference type="InterPro" id="IPR050430">
    <property type="entry name" value="Peptidase_S1"/>
</dbReference>
<dbReference type="SUPFAM" id="SSF50494">
    <property type="entry name" value="Trypsin-like serine proteases"/>
    <property type="match status" value="1"/>
</dbReference>
<reference evidence="5" key="1">
    <citation type="submission" date="2025-08" db="UniProtKB">
        <authorList>
            <consortium name="RefSeq"/>
        </authorList>
    </citation>
    <scope>IDENTIFICATION</scope>
</reference>
<dbReference type="Gene3D" id="2.40.10.10">
    <property type="entry name" value="Trypsin-like serine proteases"/>
    <property type="match status" value="2"/>
</dbReference>
<dbReference type="SMART" id="SM00020">
    <property type="entry name" value="Tryp_SPc"/>
    <property type="match status" value="1"/>
</dbReference>
<dbReference type="InterPro" id="IPR001254">
    <property type="entry name" value="Trypsin_dom"/>
</dbReference>
<dbReference type="PANTHER" id="PTHR24276:SF96">
    <property type="entry name" value="PEPTIDASE S1 DOMAIN-CONTAINING PROTEIN"/>
    <property type="match status" value="1"/>
</dbReference>
<organism evidence="4 5">
    <name type="scientific">Erinaceus europaeus</name>
    <name type="common">Western European hedgehog</name>
    <dbReference type="NCBI Taxonomy" id="9365"/>
    <lineage>
        <taxon>Eukaryota</taxon>
        <taxon>Metazoa</taxon>
        <taxon>Chordata</taxon>
        <taxon>Craniata</taxon>
        <taxon>Vertebrata</taxon>
        <taxon>Euteleostomi</taxon>
        <taxon>Mammalia</taxon>
        <taxon>Eutheria</taxon>
        <taxon>Laurasiatheria</taxon>
        <taxon>Eulipotyphla</taxon>
        <taxon>Erinaceidae</taxon>
        <taxon>Erinaceinae</taxon>
        <taxon>Erinaceus</taxon>
    </lineage>
</organism>
<dbReference type="GeneID" id="132535495"/>
<dbReference type="InterPro" id="IPR009003">
    <property type="entry name" value="Peptidase_S1_PA"/>
</dbReference>
<dbReference type="PROSITE" id="PS50240">
    <property type="entry name" value="TRYPSIN_DOM"/>
    <property type="match status" value="1"/>
</dbReference>
<dbReference type="CDD" id="cd00190">
    <property type="entry name" value="Tryp_SPc"/>
    <property type="match status" value="1"/>
</dbReference>
<keyword evidence="4" id="KW-1185">Reference proteome</keyword>
<dbReference type="InterPro" id="IPR001314">
    <property type="entry name" value="Peptidase_S1A"/>
</dbReference>
<name>A0ABM3WLC1_ERIEU</name>
<proteinExistence type="inferred from homology"/>
<evidence type="ECO:0000256" key="2">
    <source>
        <dbReference type="ARBA" id="ARBA00023157"/>
    </source>
</evidence>
<feature type="domain" description="Peptidase S1" evidence="3">
    <location>
        <begin position="37"/>
        <end position="254"/>
    </location>
</feature>
<dbReference type="Proteomes" id="UP001652624">
    <property type="component" value="Chromosome 23"/>
</dbReference>
<dbReference type="PRINTS" id="PR00722">
    <property type="entry name" value="CHYMOTRYPSIN"/>
</dbReference>
<dbReference type="Pfam" id="PF00089">
    <property type="entry name" value="Trypsin"/>
    <property type="match status" value="1"/>
</dbReference>
<evidence type="ECO:0000313" key="4">
    <source>
        <dbReference type="Proteomes" id="UP001652624"/>
    </source>
</evidence>
<sequence length="270" mass="28766">MMVLWIEPRTSEPQEGVFLQNHCAGPQPLSSATRADIVGGRKAGRRQFPFLASLQREGRHFCGGALIHPRFVLTAASCFGRGNPGSASVVLGAYNLRLRREPSRQNFSVAGINERDYNPQENLNDLLLLQLDREANLTGGLSLLPLPPQNASLEAGTGCQVAGWGTQGRRRHLSRILRVLNVTVTPEGPCRPGNLCTQVPSGRGGICQGDGGTPLVCNGLAHGVASFSPEPCGRGPDFYTPVSSFRDWIDSVLNQPSGGPEAPAQPVGAL</sequence>
<evidence type="ECO:0000259" key="3">
    <source>
        <dbReference type="PROSITE" id="PS50240"/>
    </source>
</evidence>
<gene>
    <name evidence="5" type="primary">AZU1</name>
</gene>
<dbReference type="PANTHER" id="PTHR24276">
    <property type="entry name" value="POLYSERASE-RELATED"/>
    <property type="match status" value="1"/>
</dbReference>
<protein>
    <submittedName>
        <fullName evidence="5">Azurocidin</fullName>
    </submittedName>
</protein>
<evidence type="ECO:0000256" key="1">
    <source>
        <dbReference type="ARBA" id="ARBA00007664"/>
    </source>
</evidence>
<evidence type="ECO:0000313" key="5">
    <source>
        <dbReference type="RefSeq" id="XP_060037366.1"/>
    </source>
</evidence>
<accession>A0ABM3WLC1</accession>
<dbReference type="RefSeq" id="XP_060037366.1">
    <property type="nucleotide sequence ID" value="XM_060181383.1"/>
</dbReference>
<comment type="similarity">
    <text evidence="1">Belongs to the peptidase S1 family.</text>
</comment>
<keyword evidence="2" id="KW-1015">Disulfide bond</keyword>
<dbReference type="InterPro" id="IPR043504">
    <property type="entry name" value="Peptidase_S1_PA_chymotrypsin"/>
</dbReference>